<accession>A0A0R3L2M1</accession>
<dbReference type="Gene3D" id="3.30.70.100">
    <property type="match status" value="1"/>
</dbReference>
<dbReference type="Proteomes" id="UP000051913">
    <property type="component" value="Unassembled WGS sequence"/>
</dbReference>
<dbReference type="AlphaFoldDB" id="A0A0R3L2M1"/>
<comment type="caution">
    <text evidence="1">The sequence shown here is derived from an EMBL/GenBank/DDBJ whole genome shotgun (WGS) entry which is preliminary data.</text>
</comment>
<dbReference type="STRING" id="1518501.CQ10_24135"/>
<protein>
    <submittedName>
        <fullName evidence="1">Uncharacterized protein</fullName>
    </submittedName>
</protein>
<evidence type="ECO:0000313" key="1">
    <source>
        <dbReference type="EMBL" id="KRR02152.1"/>
    </source>
</evidence>
<dbReference type="EMBL" id="LLXX01000153">
    <property type="protein sequence ID" value="KRR02152.1"/>
    <property type="molecule type" value="Genomic_DNA"/>
</dbReference>
<organism evidence="1 2">
    <name type="scientific">Bradyrhizobium valentinum</name>
    <dbReference type="NCBI Taxonomy" id="1518501"/>
    <lineage>
        <taxon>Bacteria</taxon>
        <taxon>Pseudomonadati</taxon>
        <taxon>Pseudomonadota</taxon>
        <taxon>Alphaproteobacteria</taxon>
        <taxon>Hyphomicrobiales</taxon>
        <taxon>Nitrobacteraceae</taxon>
        <taxon>Bradyrhizobium</taxon>
    </lineage>
</organism>
<evidence type="ECO:0000313" key="2">
    <source>
        <dbReference type="Proteomes" id="UP000051913"/>
    </source>
</evidence>
<sequence>MNASSTTWTMSHRLQSKTIVSYRTHRITETGASLSGGPRHYVERIEVTDRAAYEAELAVAGKELIDELYEKYLDKSKTVSVWSERIEGGSGPHAVICGAETPSPLYQTK</sequence>
<proteinExistence type="predicted"/>
<gene>
    <name evidence="1" type="ORF">CP49_05135</name>
</gene>
<reference evidence="1 2" key="1">
    <citation type="submission" date="2014-03" db="EMBL/GenBank/DDBJ databases">
        <title>Bradyrhizobium valentinum sp. nov., isolated from effective nodules of Lupinus mariae-josephae, a lupine endemic of basic-lime soils in Eastern Spain.</title>
        <authorList>
            <person name="Duran D."/>
            <person name="Rey L."/>
            <person name="Navarro A."/>
            <person name="Busquets A."/>
            <person name="Imperial J."/>
            <person name="Ruiz-Argueso T."/>
        </authorList>
    </citation>
    <scope>NUCLEOTIDE SEQUENCE [LARGE SCALE GENOMIC DNA]</scope>
    <source>
        <strain evidence="1 2">LmjM3</strain>
    </source>
</reference>
<keyword evidence="2" id="KW-1185">Reference proteome</keyword>
<name>A0A0R3L2M1_9BRAD</name>